<gene>
    <name evidence="1" type="ORF">B0T21DRAFT_352355</name>
</gene>
<reference evidence="1" key="1">
    <citation type="submission" date="2023-06" db="EMBL/GenBank/DDBJ databases">
        <title>Genome-scale phylogeny and comparative genomics of the fungal order Sordariales.</title>
        <authorList>
            <consortium name="Lawrence Berkeley National Laboratory"/>
            <person name="Hensen N."/>
            <person name="Bonometti L."/>
            <person name="Westerberg I."/>
            <person name="Brannstrom I.O."/>
            <person name="Guillou S."/>
            <person name="Cros-Aarteil S."/>
            <person name="Calhoun S."/>
            <person name="Haridas S."/>
            <person name="Kuo A."/>
            <person name="Mondo S."/>
            <person name="Pangilinan J."/>
            <person name="Riley R."/>
            <person name="Labutti K."/>
            <person name="Andreopoulos B."/>
            <person name="Lipzen A."/>
            <person name="Chen C."/>
            <person name="Yanf M."/>
            <person name="Daum C."/>
            <person name="Ng V."/>
            <person name="Clum A."/>
            <person name="Steindorff A."/>
            <person name="Ohm R."/>
            <person name="Martin F."/>
            <person name="Silar P."/>
            <person name="Natvig D."/>
            <person name="Lalanne C."/>
            <person name="Gautier V."/>
            <person name="Ament-Velasquez S.L."/>
            <person name="Kruys A."/>
            <person name="Hutchinson M.I."/>
            <person name="Powell A.J."/>
            <person name="Barry K."/>
            <person name="Miller A.N."/>
            <person name="Grigoriev I.V."/>
            <person name="Debuchy R."/>
            <person name="Gladieux P."/>
            <person name="Thoren M.H."/>
            <person name="Johannesson H."/>
        </authorList>
    </citation>
    <scope>NUCLEOTIDE SEQUENCE</scope>
    <source>
        <strain evidence="1">CBS 540.89</strain>
    </source>
</reference>
<dbReference type="EMBL" id="JAUKTV010000015">
    <property type="protein sequence ID" value="KAK0714440.1"/>
    <property type="molecule type" value="Genomic_DNA"/>
</dbReference>
<organism evidence="1 2">
    <name type="scientific">Apiosordaria backusii</name>
    <dbReference type="NCBI Taxonomy" id="314023"/>
    <lineage>
        <taxon>Eukaryota</taxon>
        <taxon>Fungi</taxon>
        <taxon>Dikarya</taxon>
        <taxon>Ascomycota</taxon>
        <taxon>Pezizomycotina</taxon>
        <taxon>Sordariomycetes</taxon>
        <taxon>Sordariomycetidae</taxon>
        <taxon>Sordariales</taxon>
        <taxon>Lasiosphaeriaceae</taxon>
        <taxon>Apiosordaria</taxon>
    </lineage>
</organism>
<dbReference type="AlphaFoldDB" id="A0AA40DT09"/>
<comment type="caution">
    <text evidence="1">The sequence shown here is derived from an EMBL/GenBank/DDBJ whole genome shotgun (WGS) entry which is preliminary data.</text>
</comment>
<protein>
    <submittedName>
        <fullName evidence="1">Uncharacterized protein</fullName>
    </submittedName>
</protein>
<evidence type="ECO:0000313" key="2">
    <source>
        <dbReference type="Proteomes" id="UP001172159"/>
    </source>
</evidence>
<evidence type="ECO:0000313" key="1">
    <source>
        <dbReference type="EMBL" id="KAK0714440.1"/>
    </source>
</evidence>
<keyword evidence="2" id="KW-1185">Reference proteome</keyword>
<sequence length="163" mass="17729">MAERLLTASLRYPRLAGLLWNLRPPFLQPLFKVVGACKVVGAYKVVKAYKAVEACKVVGKPVRANKPFKAGKLGAPVGGFPGLLNGFIFNDGEVGLAIRGKGESGQLSRRSLRVGVETCEPRGGWLHMDCAGSLGVVREFRRYFGMGDTWGQPQVVRLGEREV</sequence>
<proteinExistence type="predicted"/>
<name>A0AA40DT09_9PEZI</name>
<dbReference type="Proteomes" id="UP001172159">
    <property type="component" value="Unassembled WGS sequence"/>
</dbReference>
<accession>A0AA40DT09</accession>